<keyword evidence="1" id="KW-1133">Transmembrane helix</keyword>
<dbReference type="Proteomes" id="UP000264960">
    <property type="component" value="Chromosome"/>
</dbReference>
<feature type="transmembrane region" description="Helical" evidence="1">
    <location>
        <begin position="48"/>
        <end position="66"/>
    </location>
</feature>
<gene>
    <name evidence="2" type="ORF">C5695_10585</name>
</gene>
<evidence type="ECO:0000256" key="1">
    <source>
        <dbReference type="SAM" id="Phobius"/>
    </source>
</evidence>
<dbReference type="AlphaFoldDB" id="A0AAD0HNL9"/>
<evidence type="ECO:0000313" key="2">
    <source>
        <dbReference type="EMBL" id="AVM24259.1"/>
    </source>
</evidence>
<sequence>MRVLVRDIKYLMKAGVLKQPLAGLIFVNLFIYLLFRSNGNGEFVNMEFFWGLINVSFGSAGFIGYLKYWKPMIQEEIDAVELEIANNKKLMRHVRLRKKFDKLR</sequence>
<protein>
    <submittedName>
        <fullName evidence="2">Uncharacterized protein</fullName>
    </submittedName>
</protein>
<feature type="transmembrane region" description="Helical" evidence="1">
    <location>
        <begin position="20"/>
        <end position="36"/>
    </location>
</feature>
<keyword evidence="1" id="KW-0812">Transmembrane</keyword>
<reference evidence="2 3" key="1">
    <citation type="submission" date="2018-02" db="EMBL/GenBank/DDBJ databases">
        <title>The complete genome of two Bacillus pumilus strains from Cuatro Cienegas, Coahuila, Mexico.</title>
        <authorList>
            <person name="Zarza E."/>
            <person name="Alcaraz L.D."/>
            <person name="Aguilar-Salinas B."/>
            <person name="Islas A."/>
            <person name="Olmedo-Alvarez G."/>
        </authorList>
    </citation>
    <scope>NUCLEOTIDE SEQUENCE [LARGE SCALE GENOMIC DNA]</scope>
    <source>
        <strain evidence="2 3">145</strain>
    </source>
</reference>
<dbReference type="EMBL" id="CP027116">
    <property type="protein sequence ID" value="AVM24259.1"/>
    <property type="molecule type" value="Genomic_DNA"/>
</dbReference>
<keyword evidence="1" id="KW-0472">Membrane</keyword>
<name>A0AAD0HNL9_BACPU</name>
<evidence type="ECO:0000313" key="3">
    <source>
        <dbReference type="Proteomes" id="UP000264960"/>
    </source>
</evidence>
<organism evidence="2 3">
    <name type="scientific">Bacillus pumilus</name>
    <name type="common">Bacillus mesentericus</name>
    <dbReference type="NCBI Taxonomy" id="1408"/>
    <lineage>
        <taxon>Bacteria</taxon>
        <taxon>Bacillati</taxon>
        <taxon>Bacillota</taxon>
        <taxon>Bacilli</taxon>
        <taxon>Bacillales</taxon>
        <taxon>Bacillaceae</taxon>
        <taxon>Bacillus</taxon>
    </lineage>
</organism>
<accession>A0AAD0HNL9</accession>
<proteinExistence type="predicted"/>